<accession>A0A451GF89</accession>
<dbReference type="AlphaFoldDB" id="A0A451GF89"/>
<feature type="domain" description="HTH crp-type" evidence="4">
    <location>
        <begin position="150"/>
        <end position="217"/>
    </location>
</feature>
<dbReference type="InterPro" id="IPR018490">
    <property type="entry name" value="cNMP-bd_dom_sf"/>
</dbReference>
<proteinExistence type="predicted"/>
<dbReference type="InterPro" id="IPR014710">
    <property type="entry name" value="RmlC-like_jellyroll"/>
</dbReference>
<dbReference type="Proteomes" id="UP000288789">
    <property type="component" value="Unassembled WGS sequence"/>
</dbReference>
<evidence type="ECO:0000256" key="1">
    <source>
        <dbReference type="ARBA" id="ARBA00023015"/>
    </source>
</evidence>
<dbReference type="SUPFAM" id="SSF51206">
    <property type="entry name" value="cAMP-binding domain-like"/>
    <property type="match status" value="1"/>
</dbReference>
<keyword evidence="1" id="KW-0805">Transcription regulation</keyword>
<keyword evidence="3" id="KW-0804">Transcription</keyword>
<keyword evidence="2" id="KW-0238">DNA-binding</keyword>
<comment type="caution">
    <text evidence="5">The sequence shown here is derived from an EMBL/GenBank/DDBJ whole genome shotgun (WGS) entry which is preliminary data.</text>
</comment>
<protein>
    <submittedName>
        <fullName evidence="5">Crp/Fnr family transcriptional regulator</fullName>
    </submittedName>
</protein>
<name>A0A451GF89_9GAMM</name>
<dbReference type="InterPro" id="IPR012318">
    <property type="entry name" value="HTH_CRP"/>
</dbReference>
<gene>
    <name evidence="5" type="ORF">EGC76_04390</name>
</gene>
<evidence type="ECO:0000313" key="6">
    <source>
        <dbReference type="Proteomes" id="UP000288789"/>
    </source>
</evidence>
<dbReference type="EMBL" id="RSFE01000003">
    <property type="protein sequence ID" value="RWU11807.1"/>
    <property type="molecule type" value="Genomic_DNA"/>
</dbReference>
<dbReference type="Gene3D" id="2.60.120.10">
    <property type="entry name" value="Jelly Rolls"/>
    <property type="match status" value="1"/>
</dbReference>
<evidence type="ECO:0000256" key="3">
    <source>
        <dbReference type="ARBA" id="ARBA00023163"/>
    </source>
</evidence>
<dbReference type="GO" id="GO:0003700">
    <property type="term" value="F:DNA-binding transcription factor activity"/>
    <property type="evidence" value="ECO:0007669"/>
    <property type="project" value="TreeGrafter"/>
</dbReference>
<dbReference type="InterPro" id="IPR036390">
    <property type="entry name" value="WH_DNA-bd_sf"/>
</dbReference>
<dbReference type="Pfam" id="PF13545">
    <property type="entry name" value="HTH_Crp_2"/>
    <property type="match status" value="1"/>
</dbReference>
<dbReference type="SUPFAM" id="SSF46785">
    <property type="entry name" value="Winged helix' DNA-binding domain"/>
    <property type="match status" value="1"/>
</dbReference>
<evidence type="ECO:0000256" key="2">
    <source>
        <dbReference type="ARBA" id="ARBA00023125"/>
    </source>
</evidence>
<evidence type="ECO:0000259" key="4">
    <source>
        <dbReference type="Pfam" id="PF13545"/>
    </source>
</evidence>
<evidence type="ECO:0000313" key="5">
    <source>
        <dbReference type="EMBL" id="RWU11807.1"/>
    </source>
</evidence>
<dbReference type="GO" id="GO:0005829">
    <property type="term" value="C:cytosol"/>
    <property type="evidence" value="ECO:0007669"/>
    <property type="project" value="TreeGrafter"/>
</dbReference>
<dbReference type="PANTHER" id="PTHR24567:SF74">
    <property type="entry name" value="HTH-TYPE TRANSCRIPTIONAL REGULATOR ARCR"/>
    <property type="match status" value="1"/>
</dbReference>
<dbReference type="InterPro" id="IPR036388">
    <property type="entry name" value="WH-like_DNA-bd_sf"/>
</dbReference>
<dbReference type="GO" id="GO:0003677">
    <property type="term" value="F:DNA binding"/>
    <property type="evidence" value="ECO:0007669"/>
    <property type="project" value="UniProtKB-KW"/>
</dbReference>
<dbReference type="InterPro" id="IPR050397">
    <property type="entry name" value="Env_Response_Regulators"/>
</dbReference>
<sequence length="234" mass="26565">MMGTHLPNQNKLLYSLSLEVQQRLFPHLEVIEMPLGKVLHESGELIRYVYFPTSCIVSLVHVLKDSASTEVSVVGHDGLVGVSLFMSGGTTTLRAVVQGSGFAYRLATEHIAQEFHRHGELMLLVLRYIQTLLTQMSQTAVCNRHHNIEQQLCRWLLLSLDLVKDNHLAMTQALIANTLGVRRQSVTEAARRLHKHGAINYNRGHIWVTNRRKLEQLCCECYTVAKTEIDRLMN</sequence>
<keyword evidence="6" id="KW-1185">Reference proteome</keyword>
<dbReference type="PANTHER" id="PTHR24567">
    <property type="entry name" value="CRP FAMILY TRANSCRIPTIONAL REGULATORY PROTEIN"/>
    <property type="match status" value="1"/>
</dbReference>
<organism evidence="5 6">
    <name type="scientific">Pseudidiomarina gelatinasegens</name>
    <dbReference type="NCBI Taxonomy" id="2487740"/>
    <lineage>
        <taxon>Bacteria</taxon>
        <taxon>Pseudomonadati</taxon>
        <taxon>Pseudomonadota</taxon>
        <taxon>Gammaproteobacteria</taxon>
        <taxon>Alteromonadales</taxon>
        <taxon>Idiomarinaceae</taxon>
        <taxon>Pseudidiomarina</taxon>
    </lineage>
</organism>
<dbReference type="Gene3D" id="1.10.10.10">
    <property type="entry name" value="Winged helix-like DNA-binding domain superfamily/Winged helix DNA-binding domain"/>
    <property type="match status" value="1"/>
</dbReference>
<reference evidence="5 6" key="1">
    <citation type="submission" date="2018-12" db="EMBL/GenBank/DDBJ databases">
        <authorList>
            <person name="Li A."/>
            <person name="Zhang M."/>
            <person name="Zhu H."/>
        </authorList>
    </citation>
    <scope>NUCLEOTIDE SEQUENCE [LARGE SCALE GENOMIC DNA]</scope>
    <source>
        <strain evidence="5 6">R04H25</strain>
    </source>
</reference>
<dbReference type="OrthoDB" id="8969464at2"/>